<protein>
    <submittedName>
        <fullName evidence="13">Efflux RND transporter periplasmic adaptor subunit</fullName>
    </submittedName>
</protein>
<keyword evidence="3" id="KW-0813">Transport</keyword>
<keyword evidence="5" id="KW-0997">Cell inner membrane</keyword>
<feature type="transmembrane region" description="Helical" evidence="8">
    <location>
        <begin position="23"/>
        <end position="44"/>
    </location>
</feature>
<reference evidence="13" key="1">
    <citation type="submission" date="2021-03" db="EMBL/GenBank/DDBJ databases">
        <title>Ottowia sp. 27C isolated from the cloaca of a Giant Asian pond turtle (Heosemys grandis).</title>
        <authorList>
            <person name="Spergser J."/>
            <person name="Busse H.-J."/>
        </authorList>
    </citation>
    <scope>NUCLEOTIDE SEQUENCE</scope>
    <source>
        <strain evidence="13">27C</strain>
    </source>
</reference>
<evidence type="ECO:0000256" key="5">
    <source>
        <dbReference type="ARBA" id="ARBA00022519"/>
    </source>
</evidence>
<dbReference type="GO" id="GO:0015562">
    <property type="term" value="F:efflux transmembrane transporter activity"/>
    <property type="evidence" value="ECO:0007669"/>
    <property type="project" value="TreeGrafter"/>
</dbReference>
<sequence>MQVPDPATEAVSTPPPTAPRRRWLGRAMVLLLIAVLVGGAWWLVQRSKTPASSGPGFGARGGGPGGPGGGGSATVGSALARTGELPVVVDALGTVTPPATVALVPQVSGVLTEVLFTEGQMVHKGQVLARVDARPYQQALVQAQGQRARDEAQLAAARVTLQRYQTLWKQDSIARQDVDTQAALVKQLEGTVQSNRASEQAAQLNVNFSTIRAPISGLIGLRAVDPGNLVSSGSAAGIATITQITPIDVVFAVPQDRVPAVREAQRSGHLPVTAMDRGRTQELAAGRFITLDNQINTATGTVKAKARFANADGALYPNQFVNARLQLGTTAGVLVPVTAVRTGPSGDYVYVIDDERVAHMRQVKRGLATVDQILITSGLQAGERVVTEGGDRVKDGGKVQLAGSGPAGGASGAGAAGRGGRRPGASAPQAAASGAPAAAAGTGLEQNRPPAPTNQARTAINSGEVEAIVSAPASATSRPEWFDRLPIEVQEKIKAMPPEERRAYLRQLREQRRQGERP</sequence>
<feature type="domain" description="Multidrug resistance protein MdtA-like alpha-helical hairpin" evidence="9">
    <location>
        <begin position="140"/>
        <end position="209"/>
    </location>
</feature>
<dbReference type="NCBIfam" id="TIGR01730">
    <property type="entry name" value="RND_mfp"/>
    <property type="match status" value="1"/>
</dbReference>
<dbReference type="SUPFAM" id="SSF111369">
    <property type="entry name" value="HlyD-like secretion proteins"/>
    <property type="match status" value="1"/>
</dbReference>
<evidence type="ECO:0000256" key="7">
    <source>
        <dbReference type="SAM" id="MobiDB-lite"/>
    </source>
</evidence>
<evidence type="ECO:0000256" key="6">
    <source>
        <dbReference type="ARBA" id="ARBA00023136"/>
    </source>
</evidence>
<dbReference type="PANTHER" id="PTHR30469:SF12">
    <property type="entry name" value="MULTIDRUG RESISTANCE PROTEIN MDTA"/>
    <property type="match status" value="1"/>
</dbReference>
<dbReference type="KEGG" id="otd:J1M35_12350"/>
<comment type="similarity">
    <text evidence="2">Belongs to the membrane fusion protein (MFP) (TC 8.A.1) family.</text>
</comment>
<dbReference type="Gene3D" id="2.40.420.20">
    <property type="match status" value="1"/>
</dbReference>
<dbReference type="InterPro" id="IPR058627">
    <property type="entry name" value="MdtA-like_C"/>
</dbReference>
<dbReference type="GO" id="GO:1990281">
    <property type="term" value="C:efflux pump complex"/>
    <property type="evidence" value="ECO:0007669"/>
    <property type="project" value="TreeGrafter"/>
</dbReference>
<evidence type="ECO:0000256" key="3">
    <source>
        <dbReference type="ARBA" id="ARBA00022448"/>
    </source>
</evidence>
<feature type="compositionally biased region" description="Gly residues" evidence="7">
    <location>
        <begin position="55"/>
        <end position="73"/>
    </location>
</feature>
<gene>
    <name evidence="13" type="ORF">J1M35_12350</name>
</gene>
<dbReference type="PANTHER" id="PTHR30469">
    <property type="entry name" value="MULTIDRUG RESISTANCE PROTEIN MDTA"/>
    <property type="match status" value="1"/>
</dbReference>
<evidence type="ECO:0000313" key="13">
    <source>
        <dbReference type="EMBL" id="QTD43933.1"/>
    </source>
</evidence>
<keyword evidence="8" id="KW-1133">Transmembrane helix</keyword>
<feature type="region of interest" description="Disordered" evidence="7">
    <location>
        <begin position="50"/>
        <end position="76"/>
    </location>
</feature>
<organism evidence="13 14">
    <name type="scientific">Ottowia testudinis</name>
    <dbReference type="NCBI Taxonomy" id="2816950"/>
    <lineage>
        <taxon>Bacteria</taxon>
        <taxon>Pseudomonadati</taxon>
        <taxon>Pseudomonadota</taxon>
        <taxon>Betaproteobacteria</taxon>
        <taxon>Burkholderiales</taxon>
        <taxon>Comamonadaceae</taxon>
        <taxon>Ottowia</taxon>
    </lineage>
</organism>
<dbReference type="InterPro" id="IPR058624">
    <property type="entry name" value="MdtA-like_HH"/>
</dbReference>
<evidence type="ECO:0000256" key="2">
    <source>
        <dbReference type="ARBA" id="ARBA00009477"/>
    </source>
</evidence>
<feature type="domain" description="Multidrug resistance protein MdtA-like C-terminal permuted SH3" evidence="12">
    <location>
        <begin position="333"/>
        <end position="392"/>
    </location>
</feature>
<evidence type="ECO:0000259" key="11">
    <source>
        <dbReference type="Pfam" id="PF25944"/>
    </source>
</evidence>
<dbReference type="Pfam" id="PF25876">
    <property type="entry name" value="HH_MFP_RND"/>
    <property type="match status" value="1"/>
</dbReference>
<feature type="compositionally biased region" description="Basic and acidic residues" evidence="7">
    <location>
        <begin position="388"/>
        <end position="397"/>
    </location>
</feature>
<dbReference type="RefSeq" id="WP_208007341.1">
    <property type="nucleotide sequence ID" value="NZ_CP071796.1"/>
</dbReference>
<dbReference type="Gene3D" id="2.40.50.100">
    <property type="match status" value="1"/>
</dbReference>
<keyword evidence="6 8" id="KW-0472">Membrane</keyword>
<keyword evidence="8" id="KW-0812">Transmembrane</keyword>
<accession>A0A975CIC3</accession>
<dbReference type="InterPro" id="IPR058625">
    <property type="entry name" value="MdtA-like_BSH"/>
</dbReference>
<evidence type="ECO:0000256" key="8">
    <source>
        <dbReference type="SAM" id="Phobius"/>
    </source>
</evidence>
<keyword evidence="4" id="KW-1003">Cell membrane</keyword>
<evidence type="ECO:0000259" key="9">
    <source>
        <dbReference type="Pfam" id="PF25876"/>
    </source>
</evidence>
<evidence type="ECO:0000259" key="12">
    <source>
        <dbReference type="Pfam" id="PF25967"/>
    </source>
</evidence>
<dbReference type="InterPro" id="IPR006143">
    <property type="entry name" value="RND_pump_MFP"/>
</dbReference>
<dbReference type="Pfam" id="PF25944">
    <property type="entry name" value="Beta-barrel_RND"/>
    <property type="match status" value="1"/>
</dbReference>
<feature type="domain" description="Multidrug resistance protein MdtA-like barrel-sandwich hybrid" evidence="10">
    <location>
        <begin position="100"/>
        <end position="242"/>
    </location>
</feature>
<feature type="domain" description="Multidrug resistance protein MdtA-like beta-barrel" evidence="11">
    <location>
        <begin position="246"/>
        <end position="329"/>
    </location>
</feature>
<dbReference type="InterPro" id="IPR058626">
    <property type="entry name" value="MdtA-like_b-barrel"/>
</dbReference>
<dbReference type="AlphaFoldDB" id="A0A975CIC3"/>
<evidence type="ECO:0000256" key="1">
    <source>
        <dbReference type="ARBA" id="ARBA00004236"/>
    </source>
</evidence>
<proteinExistence type="inferred from homology"/>
<comment type="subcellular location">
    <subcellularLocation>
        <location evidence="1">Cell membrane</location>
    </subcellularLocation>
</comment>
<name>A0A975CIC3_9BURK</name>
<dbReference type="Proteomes" id="UP000663903">
    <property type="component" value="Chromosome"/>
</dbReference>
<evidence type="ECO:0000259" key="10">
    <source>
        <dbReference type="Pfam" id="PF25917"/>
    </source>
</evidence>
<dbReference type="Pfam" id="PF25967">
    <property type="entry name" value="RND-MFP_C"/>
    <property type="match status" value="1"/>
</dbReference>
<feature type="compositionally biased region" description="Gly residues" evidence="7">
    <location>
        <begin position="405"/>
        <end position="418"/>
    </location>
</feature>
<dbReference type="EMBL" id="CP071796">
    <property type="protein sequence ID" value="QTD43933.1"/>
    <property type="molecule type" value="Genomic_DNA"/>
</dbReference>
<evidence type="ECO:0000256" key="4">
    <source>
        <dbReference type="ARBA" id="ARBA00022475"/>
    </source>
</evidence>
<feature type="compositionally biased region" description="Low complexity" evidence="7">
    <location>
        <begin position="423"/>
        <end position="441"/>
    </location>
</feature>
<keyword evidence="14" id="KW-1185">Reference proteome</keyword>
<dbReference type="Pfam" id="PF25917">
    <property type="entry name" value="BSH_RND"/>
    <property type="match status" value="1"/>
</dbReference>
<dbReference type="Gene3D" id="1.10.287.470">
    <property type="entry name" value="Helix hairpin bin"/>
    <property type="match status" value="1"/>
</dbReference>
<feature type="region of interest" description="Disordered" evidence="7">
    <location>
        <begin position="388"/>
        <end position="456"/>
    </location>
</feature>
<evidence type="ECO:0000313" key="14">
    <source>
        <dbReference type="Proteomes" id="UP000663903"/>
    </source>
</evidence>
<dbReference type="Gene3D" id="2.40.30.170">
    <property type="match status" value="1"/>
</dbReference>